<gene>
    <name evidence="3" type="ORF">ACFQS1_00390</name>
</gene>
<feature type="compositionally biased region" description="Low complexity" evidence="1">
    <location>
        <begin position="56"/>
        <end position="85"/>
    </location>
</feature>
<proteinExistence type="predicted"/>
<dbReference type="PANTHER" id="PTHR10587:SF134">
    <property type="entry name" value="SECRETED PROTEIN"/>
    <property type="match status" value="1"/>
</dbReference>
<sequence length="360" mass="37250">MITLNRRRVVLGVVCAGLVALPAVGGWNAGQAMRTAAAPSAPPSAPVDPDGATGVPVLDPSASDAPPAGSGPSAPSAGSGPVGSLAGPGGSLAGPGGSLAGPGAAAALGYGGVPGGPKLDPSLGAPVGWKLSDIPVFPPRPAPEPIVLPDGDRVPYLSRVPVTQPVAFLTMDDGYLKNPEAVKLFAAAGIPVTLFLTTDTIQDDVAFFDRLRTYGAVIEAHTISHPELAGRSYGFQRRQICDGTDRLEQWYGRRPVLFRPPFGDKDSTTLRVAKECGIKAAFMWKETVHKGIVRYQEGNKVQPGDIILMHFRPAFVKDFLAALRAIHQAGLTPALLEDYVPLDGGAPPASGRTPGAQVRS</sequence>
<dbReference type="RefSeq" id="WP_378963812.1">
    <property type="nucleotide sequence ID" value="NZ_JBHTBJ010000001.1"/>
</dbReference>
<dbReference type="PANTHER" id="PTHR10587">
    <property type="entry name" value="GLYCOSYL TRANSFERASE-RELATED"/>
    <property type="match status" value="1"/>
</dbReference>
<accession>A0ABW2HGU6</accession>
<organism evidence="3 4">
    <name type="scientific">Paractinoplanes rhizophilus</name>
    <dbReference type="NCBI Taxonomy" id="1416877"/>
    <lineage>
        <taxon>Bacteria</taxon>
        <taxon>Bacillati</taxon>
        <taxon>Actinomycetota</taxon>
        <taxon>Actinomycetes</taxon>
        <taxon>Micromonosporales</taxon>
        <taxon>Micromonosporaceae</taxon>
        <taxon>Paractinoplanes</taxon>
    </lineage>
</organism>
<dbReference type="InterPro" id="IPR002509">
    <property type="entry name" value="NODB_dom"/>
</dbReference>
<evidence type="ECO:0000259" key="2">
    <source>
        <dbReference type="PROSITE" id="PS51677"/>
    </source>
</evidence>
<dbReference type="PROSITE" id="PS51677">
    <property type="entry name" value="NODB"/>
    <property type="match status" value="1"/>
</dbReference>
<dbReference type="Gene3D" id="3.20.20.370">
    <property type="entry name" value="Glycoside hydrolase/deacetylase"/>
    <property type="match status" value="1"/>
</dbReference>
<dbReference type="Proteomes" id="UP001596548">
    <property type="component" value="Unassembled WGS sequence"/>
</dbReference>
<dbReference type="InterPro" id="IPR011330">
    <property type="entry name" value="Glyco_hydro/deAcase_b/a-brl"/>
</dbReference>
<dbReference type="CDD" id="cd10917">
    <property type="entry name" value="CE4_NodB_like_6s_7s"/>
    <property type="match status" value="1"/>
</dbReference>
<dbReference type="EMBL" id="JBHTBJ010000001">
    <property type="protein sequence ID" value="MFC7272423.1"/>
    <property type="molecule type" value="Genomic_DNA"/>
</dbReference>
<dbReference type="Pfam" id="PF01522">
    <property type="entry name" value="Polysacc_deac_1"/>
    <property type="match status" value="1"/>
</dbReference>
<reference evidence="4" key="1">
    <citation type="journal article" date="2019" name="Int. J. Syst. Evol. Microbiol.">
        <title>The Global Catalogue of Microorganisms (GCM) 10K type strain sequencing project: providing services to taxonomists for standard genome sequencing and annotation.</title>
        <authorList>
            <consortium name="The Broad Institute Genomics Platform"/>
            <consortium name="The Broad Institute Genome Sequencing Center for Infectious Disease"/>
            <person name="Wu L."/>
            <person name="Ma J."/>
        </authorList>
    </citation>
    <scope>NUCLEOTIDE SEQUENCE [LARGE SCALE GENOMIC DNA]</scope>
    <source>
        <strain evidence="4">XZYJT-10</strain>
    </source>
</reference>
<protein>
    <submittedName>
        <fullName evidence="3">Polysaccharide deacetylase family protein</fullName>
    </submittedName>
</protein>
<evidence type="ECO:0000313" key="4">
    <source>
        <dbReference type="Proteomes" id="UP001596548"/>
    </source>
</evidence>
<feature type="domain" description="NodB homology" evidence="2">
    <location>
        <begin position="165"/>
        <end position="334"/>
    </location>
</feature>
<keyword evidence="4" id="KW-1185">Reference proteome</keyword>
<dbReference type="InterPro" id="IPR050248">
    <property type="entry name" value="Polysacc_deacetylase_ArnD"/>
</dbReference>
<comment type="caution">
    <text evidence="3">The sequence shown here is derived from an EMBL/GenBank/DDBJ whole genome shotgun (WGS) entry which is preliminary data.</text>
</comment>
<feature type="region of interest" description="Disordered" evidence="1">
    <location>
        <begin position="37"/>
        <end position="94"/>
    </location>
</feature>
<evidence type="ECO:0000256" key="1">
    <source>
        <dbReference type="SAM" id="MobiDB-lite"/>
    </source>
</evidence>
<evidence type="ECO:0000313" key="3">
    <source>
        <dbReference type="EMBL" id="MFC7272423.1"/>
    </source>
</evidence>
<name>A0ABW2HGU6_9ACTN</name>
<dbReference type="SUPFAM" id="SSF88713">
    <property type="entry name" value="Glycoside hydrolase/deacetylase"/>
    <property type="match status" value="1"/>
</dbReference>